<organism evidence="2 3">
    <name type="scientific">Nitrosospira multiformis</name>
    <dbReference type="NCBI Taxonomy" id="1231"/>
    <lineage>
        <taxon>Bacteria</taxon>
        <taxon>Pseudomonadati</taxon>
        <taxon>Pseudomonadota</taxon>
        <taxon>Betaproteobacteria</taxon>
        <taxon>Nitrosomonadales</taxon>
        <taxon>Nitrosomonadaceae</taxon>
        <taxon>Nitrosospira</taxon>
    </lineage>
</organism>
<keyword evidence="1" id="KW-0732">Signal</keyword>
<dbReference type="AlphaFoldDB" id="A0A1H8EDU7"/>
<dbReference type="RefSeq" id="WP_074744626.1">
    <property type="nucleotide sequence ID" value="NZ_FOCT01000003.1"/>
</dbReference>
<feature type="signal peptide" evidence="1">
    <location>
        <begin position="1"/>
        <end position="18"/>
    </location>
</feature>
<dbReference type="EMBL" id="FOCT01000003">
    <property type="protein sequence ID" value="SEN17586.1"/>
    <property type="molecule type" value="Genomic_DNA"/>
</dbReference>
<feature type="chain" id="PRO_5010384569" description="Lipoprotein" evidence="1">
    <location>
        <begin position="19"/>
        <end position="106"/>
    </location>
</feature>
<evidence type="ECO:0008006" key="4">
    <source>
        <dbReference type="Google" id="ProtNLM"/>
    </source>
</evidence>
<evidence type="ECO:0000256" key="1">
    <source>
        <dbReference type="SAM" id="SignalP"/>
    </source>
</evidence>
<evidence type="ECO:0000313" key="2">
    <source>
        <dbReference type="EMBL" id="SEN17586.1"/>
    </source>
</evidence>
<protein>
    <recommendedName>
        <fullName evidence="4">Lipoprotein</fullName>
    </recommendedName>
</protein>
<evidence type="ECO:0000313" key="3">
    <source>
        <dbReference type="Proteomes" id="UP000183898"/>
    </source>
</evidence>
<name>A0A1H8EDU7_9PROT</name>
<dbReference type="Proteomes" id="UP000183898">
    <property type="component" value="Unassembled WGS sequence"/>
</dbReference>
<sequence length="106" mass="11836">MKIQVLTLLAVPLLHACAGTPEYTQSSMKLRDGTTHYLIKTRMGPCANSRDWATRTLTKGANEICKDGYVLIDQQTPIILDPMRALDKDGELLWQIRCNDTGKSQS</sequence>
<accession>A0A1H8EDU7</accession>
<reference evidence="2 3" key="1">
    <citation type="submission" date="2016-10" db="EMBL/GenBank/DDBJ databases">
        <authorList>
            <person name="de Groot N.N."/>
        </authorList>
    </citation>
    <scope>NUCLEOTIDE SEQUENCE [LARGE SCALE GENOMIC DNA]</scope>
    <source>
        <strain evidence="2 3">Nl18</strain>
    </source>
</reference>
<gene>
    <name evidence="2" type="ORF">SAMN05216404_10323</name>
</gene>
<proteinExistence type="predicted"/>